<feature type="compositionally biased region" description="Basic and acidic residues" evidence="1">
    <location>
        <begin position="562"/>
        <end position="578"/>
    </location>
</feature>
<feature type="region of interest" description="Disordered" evidence="1">
    <location>
        <begin position="1"/>
        <end position="32"/>
    </location>
</feature>
<comment type="caution">
    <text evidence="2">The sequence shown here is derived from an EMBL/GenBank/DDBJ whole genome shotgun (WGS) entry which is preliminary data.</text>
</comment>
<proteinExistence type="predicted"/>
<feature type="region of interest" description="Disordered" evidence="1">
    <location>
        <begin position="54"/>
        <end position="96"/>
    </location>
</feature>
<sequence length="1868" mass="209130">MEMNDNLTDSELPQGLPSDVESEEPVENPNKTLGFVVPAFINKLREEARPLLSLSKGVPSPTKQLKENGCDKLKESRAKKRLFRGRQEPPNGVIERRYGYIPNPRWGKSVSNSHGRQFVPQGIGEDDRNGVPGVIFRDGQSDSAPTEQSSKEVEFPQLGASITDSRFSPVPEPTRAGNPAKQGKMSQSCRDSLLDKSDPSNHVLGRRSVSPLTSTPVRWGENAPSPGLGNSTLESTYFSAVEFIGDSPKSINNSVRSAGSSSCFEKSMSANMTQSFSSNSGRRVIRKLAPSPLATTSVPSPVMSSNRVVKNLNHLSDFNPTKVNGSWSDIARGSPSQTSGLLDTHMLSSPASKSFSPQTESNKPGENMWPQMLKKQSPCVSVPQKNTQEPDSSDPQSWPLTNAAASSPLCGSVSNKQGKENARPPIHNGRGALLHAMNKSQSPGRQPEESFPRPINGSYSSALQDRTTHPQSDKFKEEEPSSNSLSRRQRKNKQRKAKSSCNAPPSSSDIHVSQSPSSSPVCWEQNRKQNFKPKSSNRGPSTHFTLENFITPQKHNGKKNGMKSEKKDISMLESRFVEHIAANPTSPPKKLRPSPIKKMSLSKRENNSDWKEAEASELNAGGDAGFLLNGKGESLREYVKPKDSVQKALNAEEMKNEPPKSPLVFSMNKFFKDKPAEAGDVFEEENEDEDEYPGRAEKEEVQQFWGDAFALPTDLMTPRKVVMPAGHIEDENENLGVGCQFLSPLLKPQDVADLSWEEDKSSSEGDVVHADPSKVHHKKLLIRKAQRYCHYFEEHQVPNVAVELYFVIQLLTCTEVDKDILHFVDVQFGRTVFRSIHNGVYFAVKVIKRLRRLFANLGKAYVELLAESQRIKDFSPYLHKYFKQELLKRVEDPLTPILVEHSPFNTDDDGMCSFPDANYAHVFKCQRDNFYAFYRHYHDTNSVYEFKIESQIQYVYDGCTPEQNSMVNLMHLAKLFIDHLLLCCVTQRPETVDLLEMIKSKGVDEKQFTKLYEAFFASTSASSGTASPPPGFSDHQMFFRDFLETLSSPAFNEHLKNLLVMKILELNSQTFSTLCNLHSAAALEENKTPLRSRPFTDTVLSLCIMGKVLGFLTFAPYTSGFQSLSQNQASSLLSMREMTPLPLPLPLLLKQAFDKGHLCITVPWVVEFLSQMDCMAPQLSSFKSLLQKLHFIQRYAWDSLYKEGHTNSGLLIASCISWLFESPPVPSGFFYTCKSSFESMGEDDTGNSRAFQIDRQKLVSQNLLTSCCPYLEQGQVLLTLFALKQKIPVCDMAVIPYAGCTDESSHNGTDQNTKSHKDIEEIERWLGSSLHLQDSASTSSVHEKRAKNVIDDEVVPAYVLTRLLSTKETDDLEDIESNLLLSDTFMKSMVESAVDLVCAKLAHYTQKTILRLLVFTCKAEVRQHFQNMPDAETAEFIKNKLLADVNLAAARLSDTAKASFYQVAERVSQTELPSLLNFLSSTQDEVEKQDFVCVARRMCLLRLSEWSSVQLGPELFVRTITREAKRCARVPGKPVALYPNDYSKKSEEYTSPEITPGFVELEQLSELIDTALSHGVWYINALTPGQRPNSDHIIKLIKDFTSCIEKRMITMDFAFYVMSNFLMHLIIQYMVDAPANWTEDAERAFVQLCVLCKERKLENDSVAVHLPSGPGGRRPKSGLRMKVKVMNLMSVHTLSWLAKTQVQDETMMVYCRLLCGLVVNGVLHVETVCSRLLHSRDNKNLSLLAKTMANRAMVKVLSLLYWSIRAKVENTSNTSVGSDSKQENTSCFYQRLQAGQSKGQREKLLAQEGYSHERVIALVMKLWSQSSSSHDDLSHFEKDVQADLVARLEVAFGNLLVQDGSVCSSESH</sequence>
<feature type="compositionally biased region" description="Basic residues" evidence="1">
    <location>
        <begin position="487"/>
        <end position="498"/>
    </location>
</feature>
<feature type="region of interest" description="Disordered" evidence="1">
    <location>
        <begin position="109"/>
        <end position="227"/>
    </location>
</feature>
<keyword evidence="3" id="KW-1185">Reference proteome</keyword>
<dbReference type="GO" id="GO:0005634">
    <property type="term" value="C:nucleus"/>
    <property type="evidence" value="ECO:0007669"/>
    <property type="project" value="TreeGrafter"/>
</dbReference>
<organism evidence="2 3">
    <name type="scientific">Elysia marginata</name>
    <dbReference type="NCBI Taxonomy" id="1093978"/>
    <lineage>
        <taxon>Eukaryota</taxon>
        <taxon>Metazoa</taxon>
        <taxon>Spiralia</taxon>
        <taxon>Lophotrochozoa</taxon>
        <taxon>Mollusca</taxon>
        <taxon>Gastropoda</taxon>
        <taxon>Heterobranchia</taxon>
        <taxon>Euthyneura</taxon>
        <taxon>Panpulmonata</taxon>
        <taxon>Sacoglossa</taxon>
        <taxon>Placobranchoidea</taxon>
        <taxon>Plakobranchidae</taxon>
        <taxon>Elysia</taxon>
    </lineage>
</organism>
<accession>A0AAV4IQ13</accession>
<gene>
    <name evidence="2" type="ORF">ElyMa_003101400</name>
</gene>
<dbReference type="PANTHER" id="PTHR28678">
    <property type="entry name" value="CODANIN-1"/>
    <property type="match status" value="1"/>
</dbReference>
<feature type="compositionally biased region" description="Polar residues" evidence="1">
    <location>
        <begin position="334"/>
        <end position="364"/>
    </location>
</feature>
<dbReference type="PANTHER" id="PTHR28678:SF1">
    <property type="entry name" value="CODANIN-1"/>
    <property type="match status" value="1"/>
</dbReference>
<feature type="compositionally biased region" description="Polar residues" evidence="1">
    <location>
        <begin position="318"/>
        <end position="327"/>
    </location>
</feature>
<evidence type="ECO:0000256" key="1">
    <source>
        <dbReference type="SAM" id="MobiDB-lite"/>
    </source>
</evidence>
<feature type="compositionally biased region" description="Polar residues" evidence="1">
    <location>
        <begin position="532"/>
        <end position="554"/>
    </location>
</feature>
<evidence type="ECO:0000313" key="2">
    <source>
        <dbReference type="EMBL" id="GFS12010.1"/>
    </source>
</evidence>
<feature type="compositionally biased region" description="Basic and acidic residues" evidence="1">
    <location>
        <begin position="466"/>
        <end position="479"/>
    </location>
</feature>
<protein>
    <submittedName>
        <fullName evidence="2">Codanin-1</fullName>
    </submittedName>
</protein>
<feature type="compositionally biased region" description="Polar residues" evidence="1">
    <location>
        <begin position="1"/>
        <end position="11"/>
    </location>
</feature>
<dbReference type="Proteomes" id="UP000762676">
    <property type="component" value="Unassembled WGS sequence"/>
</dbReference>
<name>A0AAV4IQ13_9GAST</name>
<reference evidence="2 3" key="1">
    <citation type="journal article" date="2021" name="Elife">
        <title>Chloroplast acquisition without the gene transfer in kleptoplastic sea slugs, Plakobranchus ocellatus.</title>
        <authorList>
            <person name="Maeda T."/>
            <person name="Takahashi S."/>
            <person name="Yoshida T."/>
            <person name="Shimamura S."/>
            <person name="Takaki Y."/>
            <person name="Nagai Y."/>
            <person name="Toyoda A."/>
            <person name="Suzuki Y."/>
            <person name="Arimoto A."/>
            <person name="Ishii H."/>
            <person name="Satoh N."/>
            <person name="Nishiyama T."/>
            <person name="Hasebe M."/>
            <person name="Maruyama T."/>
            <person name="Minagawa J."/>
            <person name="Obokata J."/>
            <person name="Shigenobu S."/>
        </authorList>
    </citation>
    <scope>NUCLEOTIDE SEQUENCE [LARGE SCALE GENOMIC DNA]</scope>
</reference>
<dbReference type="EMBL" id="BMAT01006394">
    <property type="protein sequence ID" value="GFS12010.1"/>
    <property type="molecule type" value="Genomic_DNA"/>
</dbReference>
<evidence type="ECO:0000313" key="3">
    <source>
        <dbReference type="Proteomes" id="UP000762676"/>
    </source>
</evidence>
<dbReference type="GO" id="GO:0006325">
    <property type="term" value="P:chromatin organization"/>
    <property type="evidence" value="ECO:0007669"/>
    <property type="project" value="TreeGrafter"/>
</dbReference>
<feature type="compositionally biased region" description="Polar residues" evidence="1">
    <location>
        <begin position="383"/>
        <end position="405"/>
    </location>
</feature>
<feature type="compositionally biased region" description="Basic and acidic residues" evidence="1">
    <location>
        <begin position="64"/>
        <end position="76"/>
    </location>
</feature>
<feature type="compositionally biased region" description="Basic and acidic residues" evidence="1">
    <location>
        <begin position="602"/>
        <end position="613"/>
    </location>
</feature>
<feature type="region of interest" description="Disordered" evidence="1">
    <location>
        <begin position="318"/>
        <end position="613"/>
    </location>
</feature>
<dbReference type="InterPro" id="IPR040031">
    <property type="entry name" value="Codanin-1"/>
</dbReference>
<feature type="compositionally biased region" description="Polar residues" evidence="1">
    <location>
        <begin position="501"/>
        <end position="520"/>
    </location>
</feature>